<accession>A0A140NLF7</accession>
<dbReference type="HOGENOM" id="CLU_009834_7_2_6"/>
<dbReference type="GO" id="GO:0010124">
    <property type="term" value="P:phenylacetate catabolic process"/>
    <property type="evidence" value="ECO:0007669"/>
    <property type="project" value="InterPro"/>
</dbReference>
<dbReference type="InterPro" id="IPR001753">
    <property type="entry name" value="Enoyl-CoA_hydra/iso"/>
</dbReference>
<proteinExistence type="inferred from homology"/>
<evidence type="ECO:0000313" key="3">
    <source>
        <dbReference type="Proteomes" id="UP000005012"/>
    </source>
</evidence>
<gene>
    <name evidence="2" type="ordered locus">S70_09365</name>
</gene>
<dbReference type="GO" id="GO:0003824">
    <property type="term" value="F:catalytic activity"/>
    <property type="evidence" value="ECO:0007669"/>
    <property type="project" value="UniProtKB-ARBA"/>
</dbReference>
<name>A0A140NLF7_PROSM</name>
<organism evidence="2 3">
    <name type="scientific">Providencia stuartii (strain MRSN 2154)</name>
    <dbReference type="NCBI Taxonomy" id="1157951"/>
    <lineage>
        <taxon>Bacteria</taxon>
        <taxon>Pseudomonadati</taxon>
        <taxon>Pseudomonadota</taxon>
        <taxon>Gammaproteobacteria</taxon>
        <taxon>Enterobacterales</taxon>
        <taxon>Morganellaceae</taxon>
        <taxon>Providencia</taxon>
    </lineage>
</organism>
<dbReference type="OrthoDB" id="9777711at2"/>
<protein>
    <submittedName>
        <fullName evidence="2">Acyl-CoA hydratase</fullName>
    </submittedName>
</protein>
<dbReference type="SUPFAM" id="SSF52096">
    <property type="entry name" value="ClpP/crotonase"/>
    <property type="match status" value="1"/>
</dbReference>
<dbReference type="AlphaFoldDB" id="A0A140NLF7"/>
<dbReference type="GeneID" id="93517463"/>
<dbReference type="PATRIC" id="fig|1157951.4.peg.1874"/>
<dbReference type="RefSeq" id="WP_014657034.1">
    <property type="nucleotide sequence ID" value="NC_017731.1"/>
</dbReference>
<evidence type="ECO:0000313" key="2">
    <source>
        <dbReference type="EMBL" id="AFH93733.1"/>
    </source>
</evidence>
<dbReference type="Gene3D" id="1.10.12.10">
    <property type="entry name" value="Lyase 2-enoyl-coa Hydratase, Chain A, domain 2"/>
    <property type="match status" value="1"/>
</dbReference>
<reference evidence="3" key="2">
    <citation type="submission" date="2012-04" db="EMBL/GenBank/DDBJ databases">
        <title>Complete genome sequence of Providencia stuartii clinical isolate MRSN 2154.</title>
        <authorList>
            <person name="Clifford R.J."/>
            <person name="Hang J."/>
            <person name="Riley M.C."/>
            <person name="Onmus-Leone F."/>
            <person name="Kuschner R.A."/>
            <person name="Lesho E.P."/>
            <person name="Waterman P.E."/>
        </authorList>
    </citation>
    <scope>NUCLEOTIDE SEQUENCE [LARGE SCALE GENOMIC DNA]</scope>
    <source>
        <strain evidence="3">MRSN 2154</strain>
    </source>
</reference>
<dbReference type="InterPro" id="IPR011968">
    <property type="entry name" value="PaaB1"/>
</dbReference>
<dbReference type="PANTHER" id="PTHR43459">
    <property type="entry name" value="ENOYL-COA HYDRATASE"/>
    <property type="match status" value="1"/>
</dbReference>
<dbReference type="InterPro" id="IPR029045">
    <property type="entry name" value="ClpP/crotonase-like_dom_sf"/>
</dbReference>
<dbReference type="CDD" id="cd06558">
    <property type="entry name" value="crotonase-like"/>
    <property type="match status" value="1"/>
</dbReference>
<dbReference type="KEGG" id="psi:S70_09365"/>
<dbReference type="Proteomes" id="UP000005012">
    <property type="component" value="Chromosome"/>
</dbReference>
<evidence type="ECO:0000256" key="1">
    <source>
        <dbReference type="ARBA" id="ARBA00005254"/>
    </source>
</evidence>
<comment type="similarity">
    <text evidence="1">Belongs to the enoyl-CoA hydratase/isomerase family.</text>
</comment>
<sequence length="264" mass="28719">MPNSAMILTTLENGVLTITLNRPDRLNSFNDEMHRQLSDALKIAERDDTVRCLVITGAGRGFCAGQDLNDRNVSVSEQAPDLGYSVETFYNPLIRRLTSLPKPIICAVNGVAAGAGAAIALAGDIVIAAKSASFIQSFCRLGLVPDSGGSWFLPQLAGHARAMGMALLGDKISAEQALQWGMIWQVTENDELTTTVNQLAQHLATQPTYGLGLIKKAIYRAATNTLDEQLDLERDLQRLGGRSEDYREGVDAFLNKREPKFKGR</sequence>
<dbReference type="Pfam" id="PF00378">
    <property type="entry name" value="ECH_1"/>
    <property type="match status" value="1"/>
</dbReference>
<dbReference type="PANTHER" id="PTHR43459:SF1">
    <property type="entry name" value="EG:BACN32G11.4 PROTEIN"/>
    <property type="match status" value="1"/>
</dbReference>
<dbReference type="Gene3D" id="3.90.226.10">
    <property type="entry name" value="2-enoyl-CoA Hydratase, Chain A, domain 1"/>
    <property type="match status" value="1"/>
</dbReference>
<dbReference type="FunFam" id="3.90.226.10:FF:000071">
    <property type="entry name" value="Putative enoyl-CoA hydratase PaaB"/>
    <property type="match status" value="1"/>
</dbReference>
<dbReference type="InterPro" id="IPR014748">
    <property type="entry name" value="Enoyl-CoA_hydra_C"/>
</dbReference>
<dbReference type="NCBIfam" id="TIGR02280">
    <property type="entry name" value="PaaB1"/>
    <property type="match status" value="1"/>
</dbReference>
<dbReference type="EMBL" id="CP003488">
    <property type="protein sequence ID" value="AFH93733.1"/>
    <property type="molecule type" value="Genomic_DNA"/>
</dbReference>
<reference evidence="2 3" key="1">
    <citation type="journal article" date="2012" name="J. Bacteriol.">
        <title>Complete Genome Sequence of Providencia stuartii Clinical Isolate MRSN 2154.</title>
        <authorList>
            <person name="Clifford R.J."/>
            <person name="Hang J."/>
            <person name="Riley M.C."/>
            <person name="Onmus-Leone F."/>
            <person name="Kuschner R.A."/>
            <person name="Lesho E.P."/>
            <person name="Waterman P.E."/>
        </authorList>
    </citation>
    <scope>NUCLEOTIDE SEQUENCE [LARGE SCALE GENOMIC DNA]</scope>
    <source>
        <strain evidence="2 3">MRSN 2154</strain>
    </source>
</reference>